<keyword evidence="1" id="KW-0175">Coiled coil</keyword>
<comment type="caution">
    <text evidence="2">The sequence shown here is derived from an EMBL/GenBank/DDBJ whole genome shotgun (WGS) entry which is preliminary data.</text>
</comment>
<protein>
    <submittedName>
        <fullName evidence="2">Uncharacterized protein</fullName>
    </submittedName>
</protein>
<reference evidence="2 3" key="1">
    <citation type="submission" date="2020-08" db="EMBL/GenBank/DDBJ databases">
        <title>Genomic Encyclopedia of Type Strains, Phase IV (KMG-V): Genome sequencing to study the core and pangenomes of soil and plant-associated prokaryotes.</title>
        <authorList>
            <person name="Whitman W."/>
        </authorList>
    </citation>
    <scope>NUCLEOTIDE SEQUENCE [LARGE SCALE GENOMIC DNA]</scope>
    <source>
        <strain evidence="2 3">JPY162</strain>
    </source>
</reference>
<evidence type="ECO:0000256" key="1">
    <source>
        <dbReference type="SAM" id="Coils"/>
    </source>
</evidence>
<dbReference type="RefSeq" id="WP_184228308.1">
    <property type="nucleotide sequence ID" value="NZ_JACHDE010000020.1"/>
</dbReference>
<name>A0A7W8LCF6_9BURK</name>
<gene>
    <name evidence="2" type="ORF">HDG41_006560</name>
</gene>
<organism evidence="2 3">
    <name type="scientific">Paraburkholderia youngii</name>
    <dbReference type="NCBI Taxonomy" id="2782701"/>
    <lineage>
        <taxon>Bacteria</taxon>
        <taxon>Pseudomonadati</taxon>
        <taxon>Pseudomonadota</taxon>
        <taxon>Betaproteobacteria</taxon>
        <taxon>Burkholderiales</taxon>
        <taxon>Burkholderiaceae</taxon>
        <taxon>Paraburkholderia</taxon>
    </lineage>
</organism>
<accession>A0A7W8LCF6</accession>
<evidence type="ECO:0000313" key="3">
    <source>
        <dbReference type="Proteomes" id="UP000592820"/>
    </source>
</evidence>
<dbReference type="EMBL" id="JACHDE010000020">
    <property type="protein sequence ID" value="MBB5404464.1"/>
    <property type="molecule type" value="Genomic_DNA"/>
</dbReference>
<dbReference type="Proteomes" id="UP000592820">
    <property type="component" value="Unassembled WGS sequence"/>
</dbReference>
<proteinExistence type="predicted"/>
<feature type="coiled-coil region" evidence="1">
    <location>
        <begin position="70"/>
        <end position="127"/>
    </location>
</feature>
<sequence>MTTTSKLAASVGGRKEVLTLELAGKIVRLIERMPDAGIPVTWDNVVLHVKRQFKKELRRNVLSQKEWDGRKLLTEAYQEAKNVEKRLQKQEAPKYANSSRAVLRKRIEQLEAKVLALQEELEKSRLNQLSKLDLFRATRMDLRQLRDDEHGGKGE</sequence>
<dbReference type="AlphaFoldDB" id="A0A7W8LCF6"/>
<evidence type="ECO:0000313" key="2">
    <source>
        <dbReference type="EMBL" id="MBB5404464.1"/>
    </source>
</evidence>